<name>A0ABQ0Q337_9PROT</name>
<feature type="compositionally biased region" description="Acidic residues" evidence="1">
    <location>
        <begin position="223"/>
        <end position="239"/>
    </location>
</feature>
<organism evidence="2 3">
    <name type="scientific">Asaia krungthepensis NRIC 0535</name>
    <dbReference type="NCBI Taxonomy" id="1307925"/>
    <lineage>
        <taxon>Bacteria</taxon>
        <taxon>Pseudomonadati</taxon>
        <taxon>Pseudomonadota</taxon>
        <taxon>Alphaproteobacteria</taxon>
        <taxon>Acetobacterales</taxon>
        <taxon>Acetobacteraceae</taxon>
        <taxon>Asaia</taxon>
    </lineage>
</organism>
<feature type="region of interest" description="Disordered" evidence="1">
    <location>
        <begin position="214"/>
        <end position="278"/>
    </location>
</feature>
<dbReference type="Proteomes" id="UP001062776">
    <property type="component" value="Unassembled WGS sequence"/>
</dbReference>
<dbReference type="Pfam" id="PF09979">
    <property type="entry name" value="DUF2213"/>
    <property type="match status" value="1"/>
</dbReference>
<evidence type="ECO:0000313" key="3">
    <source>
        <dbReference type="Proteomes" id="UP001062776"/>
    </source>
</evidence>
<dbReference type="RefSeq" id="WP_264815539.1">
    <property type="nucleotide sequence ID" value="NZ_BAPV01000012.1"/>
</dbReference>
<dbReference type="EMBL" id="BAPV01000012">
    <property type="protein sequence ID" value="GBQ88995.1"/>
    <property type="molecule type" value="Genomic_DNA"/>
</dbReference>
<protein>
    <submittedName>
        <fullName evidence="2">Phage-like protein</fullName>
    </submittedName>
</protein>
<keyword evidence="3" id="KW-1185">Reference proteome</keyword>
<accession>A0ABQ0Q337</accession>
<comment type="caution">
    <text evidence="2">The sequence shown here is derived from an EMBL/GenBank/DDBJ whole genome shotgun (WGS) entry which is preliminary data.</text>
</comment>
<reference evidence="2" key="1">
    <citation type="submission" date="2013-04" db="EMBL/GenBank/DDBJ databases">
        <title>The genome sequencing project of 58 acetic acid bacteria.</title>
        <authorList>
            <person name="Okamoto-Kainuma A."/>
            <person name="Ishikawa M."/>
            <person name="Umino S."/>
            <person name="Koizumi Y."/>
            <person name="Shiwa Y."/>
            <person name="Yoshikawa H."/>
            <person name="Matsutani M."/>
            <person name="Matsushita K."/>
        </authorList>
    </citation>
    <scope>NUCLEOTIDE SEQUENCE</scope>
    <source>
        <strain evidence="2">NRIC 0535</strain>
    </source>
</reference>
<feature type="region of interest" description="Disordered" evidence="1">
    <location>
        <begin position="366"/>
        <end position="388"/>
    </location>
</feature>
<evidence type="ECO:0000256" key="1">
    <source>
        <dbReference type="SAM" id="MobiDB-lite"/>
    </source>
</evidence>
<feature type="compositionally biased region" description="Acidic residues" evidence="1">
    <location>
        <begin position="246"/>
        <end position="266"/>
    </location>
</feature>
<evidence type="ECO:0000313" key="2">
    <source>
        <dbReference type="EMBL" id="GBQ88995.1"/>
    </source>
</evidence>
<sequence length="388" mass="41990">MTKQVMAFDRSVRRVDDDGHLHVERCILSAAVVSPYWGSEIKDAERLGLKPDVLYQVYRDADALRDAAASMNGKPLIEIHQPISADTHPREITVGAVNNVSFDAPDLIGELSIWDGDAIARIQDGSKRSVSAGYAYDIVPESGSINGQEYSLKMVNIRFNHLALVEKPRVDTAIIGDSASPTLERKSMAGHKPMSPAAKVSAALKAGRLALDASEEDVKKCMDEEEDDRKEAEDEEEEDKDRKAEDSDDTDDDDDDTAEDGEEDDKDDRKAADAAPRMISLADARRMARDEAARAVAKQEQKTAALRVALDAVRPVVGDVHGMDSAASVYRYALADQGVAFDGVSDAAGLAAIWRVVTQRQAAPRRMAADSAVATDSPIAGKSARIKA</sequence>
<proteinExistence type="predicted"/>
<dbReference type="InterPro" id="IPR016913">
    <property type="entry name" value="UCP029215"/>
</dbReference>
<gene>
    <name evidence="2" type="ORF">AA0535_1683</name>
</gene>